<dbReference type="PANTHER" id="PTHR10302:SF27">
    <property type="entry name" value="SINGLE-STRANDED DNA-BINDING PROTEIN"/>
    <property type="match status" value="1"/>
</dbReference>
<comment type="subunit">
    <text evidence="3">Homotetramer.</text>
</comment>
<comment type="function">
    <text evidence="3">Plays an important role in DNA replication, recombination and repair. Binds to ssDNA and to an array of partner proteins to recruit them to their sites of action during DNA metabolism.</text>
</comment>
<feature type="region of interest" description="Disordered" evidence="5">
    <location>
        <begin position="117"/>
        <end position="166"/>
    </location>
</feature>
<evidence type="ECO:0000256" key="3">
    <source>
        <dbReference type="HAMAP-Rule" id="MF_00984"/>
    </source>
</evidence>
<dbReference type="EMBL" id="QZWZ01000002">
    <property type="protein sequence ID" value="RJT42029.1"/>
    <property type="molecule type" value="Genomic_DNA"/>
</dbReference>
<keyword evidence="3" id="KW-0235">DNA replication</keyword>
<dbReference type="Proteomes" id="UP000272706">
    <property type="component" value="Unassembled WGS sequence"/>
</dbReference>
<dbReference type="GO" id="GO:0006281">
    <property type="term" value="P:DNA repair"/>
    <property type="evidence" value="ECO:0007669"/>
    <property type="project" value="UniProtKB-UniRule"/>
</dbReference>
<dbReference type="Pfam" id="PF00436">
    <property type="entry name" value="SSB"/>
    <property type="match status" value="1"/>
</dbReference>
<dbReference type="GO" id="GO:0009295">
    <property type="term" value="C:nucleoid"/>
    <property type="evidence" value="ECO:0007669"/>
    <property type="project" value="TreeGrafter"/>
</dbReference>
<dbReference type="InterPro" id="IPR012340">
    <property type="entry name" value="NA-bd_OB-fold"/>
</dbReference>
<keyword evidence="1 3" id="KW-0238">DNA-binding</keyword>
<dbReference type="NCBIfam" id="TIGR00621">
    <property type="entry name" value="ssb"/>
    <property type="match status" value="1"/>
</dbReference>
<dbReference type="OrthoDB" id="9809878at2"/>
<evidence type="ECO:0000256" key="1">
    <source>
        <dbReference type="ARBA" id="ARBA00023125"/>
    </source>
</evidence>
<comment type="caution">
    <text evidence="3">Lacks conserved residue(s) required for the propagation of feature annotation.</text>
</comment>
<proteinExistence type="inferred from homology"/>
<keyword evidence="2 3" id="KW-0233">DNA recombination</keyword>
<dbReference type="HAMAP" id="MF_00984">
    <property type="entry name" value="SSB"/>
    <property type="match status" value="1"/>
</dbReference>
<dbReference type="InterPro" id="IPR011344">
    <property type="entry name" value="ssDNA-bd"/>
</dbReference>
<dbReference type="Gene3D" id="2.40.50.140">
    <property type="entry name" value="Nucleic acid-binding proteins"/>
    <property type="match status" value="1"/>
</dbReference>
<name>A0A3A5L1K9_9HYPH</name>
<protein>
    <recommendedName>
        <fullName evidence="3 4">Single-stranded DNA-binding protein</fullName>
        <shortName evidence="3">SSB</shortName>
    </recommendedName>
</protein>
<dbReference type="InterPro" id="IPR000424">
    <property type="entry name" value="Primosome_PriB/ssb"/>
</dbReference>
<dbReference type="RefSeq" id="WP_120012985.1">
    <property type="nucleotide sequence ID" value="NZ_QZWZ01000002.1"/>
</dbReference>
<keyword evidence="7" id="KW-1185">Reference proteome</keyword>
<dbReference type="PROSITE" id="PS50935">
    <property type="entry name" value="SSB"/>
    <property type="match status" value="1"/>
</dbReference>
<sequence length="166" mass="17643">MAGSLNKVTLIGNLGADPDIKNLNSGNSVANFSLATSESWKDKNTGEKKEVTQWHRCVVWNDGLIGVIEKYVKKGSKVYVEGELQTRTWEKDGVTHYATEVVLTGFDAKLILLGDGGGGARPDQNGNTDRPGNKGGGYGAQSGGAARNGEGSNQSSSRQLDDEIPF</sequence>
<organism evidence="6 7">
    <name type="scientific">Mesorhizobium waimense</name>
    <dbReference type="NCBI Taxonomy" id="1300307"/>
    <lineage>
        <taxon>Bacteria</taxon>
        <taxon>Pseudomonadati</taxon>
        <taxon>Pseudomonadota</taxon>
        <taxon>Alphaproteobacteria</taxon>
        <taxon>Hyphomicrobiales</taxon>
        <taxon>Phyllobacteriaceae</taxon>
        <taxon>Mesorhizobium</taxon>
    </lineage>
</organism>
<dbReference type="CDD" id="cd04496">
    <property type="entry name" value="SSB_OBF"/>
    <property type="match status" value="1"/>
</dbReference>
<dbReference type="GO" id="GO:0006260">
    <property type="term" value="P:DNA replication"/>
    <property type="evidence" value="ECO:0007669"/>
    <property type="project" value="UniProtKB-UniRule"/>
</dbReference>
<dbReference type="PANTHER" id="PTHR10302">
    <property type="entry name" value="SINGLE-STRANDED DNA-BINDING PROTEIN"/>
    <property type="match status" value="1"/>
</dbReference>
<keyword evidence="3" id="KW-0227">DNA damage</keyword>
<dbReference type="SUPFAM" id="SSF50249">
    <property type="entry name" value="Nucleic acid-binding proteins"/>
    <property type="match status" value="1"/>
</dbReference>
<dbReference type="GO" id="GO:0003697">
    <property type="term" value="F:single-stranded DNA binding"/>
    <property type="evidence" value="ECO:0007669"/>
    <property type="project" value="UniProtKB-UniRule"/>
</dbReference>
<keyword evidence="3" id="KW-0234">DNA repair</keyword>
<feature type="short sequence motif" description="Important for interaction with partner proteins" evidence="3">
    <location>
        <begin position="161"/>
        <end position="166"/>
    </location>
</feature>
<gene>
    <name evidence="6" type="primary">ssb</name>
    <name evidence="6" type="ORF">D3227_04960</name>
</gene>
<evidence type="ECO:0000256" key="4">
    <source>
        <dbReference type="RuleBase" id="RU000524"/>
    </source>
</evidence>
<reference evidence="6 7" key="1">
    <citation type="submission" date="2018-09" db="EMBL/GenBank/DDBJ databases">
        <title>Mesorhizobium carmichaelinearum sp. nov. isolated from Carmichaelinea spp. root nodules in New Zealand.</title>
        <authorList>
            <person name="De Meyer S.E."/>
        </authorList>
    </citation>
    <scope>NUCLEOTIDE SEQUENCE [LARGE SCALE GENOMIC DNA]</scope>
    <source>
        <strain evidence="6 7">ICMP19557</strain>
    </source>
</reference>
<accession>A0A3A5L1K9</accession>
<dbReference type="AlphaFoldDB" id="A0A3A5L1K9"/>
<comment type="caution">
    <text evidence="6">The sequence shown here is derived from an EMBL/GenBank/DDBJ whole genome shotgun (WGS) entry which is preliminary data.</text>
</comment>
<evidence type="ECO:0000313" key="7">
    <source>
        <dbReference type="Proteomes" id="UP000272706"/>
    </source>
</evidence>
<evidence type="ECO:0000256" key="5">
    <source>
        <dbReference type="SAM" id="MobiDB-lite"/>
    </source>
</evidence>
<evidence type="ECO:0000313" key="6">
    <source>
        <dbReference type="EMBL" id="RJT42029.1"/>
    </source>
</evidence>
<evidence type="ECO:0000256" key="2">
    <source>
        <dbReference type="ARBA" id="ARBA00023172"/>
    </source>
</evidence>
<dbReference type="GO" id="GO:0006310">
    <property type="term" value="P:DNA recombination"/>
    <property type="evidence" value="ECO:0007669"/>
    <property type="project" value="UniProtKB-UniRule"/>
</dbReference>
<feature type="compositionally biased region" description="Gly residues" evidence="5">
    <location>
        <begin position="133"/>
        <end position="142"/>
    </location>
</feature>